<feature type="compositionally biased region" description="Basic residues" evidence="9">
    <location>
        <begin position="465"/>
        <end position="479"/>
    </location>
</feature>
<evidence type="ECO:0000256" key="4">
    <source>
        <dbReference type="ARBA" id="ARBA00023117"/>
    </source>
</evidence>
<feature type="region of interest" description="Disordered" evidence="9">
    <location>
        <begin position="79"/>
        <end position="207"/>
    </location>
</feature>
<dbReference type="GO" id="GO:0000124">
    <property type="term" value="C:SAGA complex"/>
    <property type="evidence" value="ECO:0007669"/>
    <property type="project" value="InterPro"/>
</dbReference>
<dbReference type="OrthoDB" id="21449at2759"/>
<dbReference type="InterPro" id="IPR009072">
    <property type="entry name" value="Histone-fold"/>
</dbReference>
<evidence type="ECO:0000256" key="8">
    <source>
        <dbReference type="PROSITE-ProRule" id="PRU00035"/>
    </source>
</evidence>
<dbReference type="FunFam" id="1.20.920.10:FF:000032">
    <property type="entry name" value="Transcriptional activator spt7"/>
    <property type="match status" value="1"/>
</dbReference>
<feature type="compositionally biased region" description="Polar residues" evidence="9">
    <location>
        <begin position="149"/>
        <end position="188"/>
    </location>
</feature>
<dbReference type="InterPro" id="IPR001487">
    <property type="entry name" value="Bromodomain"/>
</dbReference>
<feature type="compositionally biased region" description="Basic and acidic residues" evidence="9">
    <location>
        <begin position="1084"/>
        <end position="1115"/>
    </location>
</feature>
<feature type="compositionally biased region" description="Acidic residues" evidence="9">
    <location>
        <begin position="450"/>
        <end position="460"/>
    </location>
</feature>
<dbReference type="Proteomes" id="UP000664203">
    <property type="component" value="Unassembled WGS sequence"/>
</dbReference>
<dbReference type="GO" id="GO:0006357">
    <property type="term" value="P:regulation of transcription by RNA polymerase II"/>
    <property type="evidence" value="ECO:0007669"/>
    <property type="project" value="UniProtKB-ARBA"/>
</dbReference>
<evidence type="ECO:0000313" key="12">
    <source>
        <dbReference type="Proteomes" id="UP000664203"/>
    </source>
</evidence>
<dbReference type="GO" id="GO:0006325">
    <property type="term" value="P:chromatin organization"/>
    <property type="evidence" value="ECO:0007669"/>
    <property type="project" value="UniProtKB-ARBA"/>
</dbReference>
<evidence type="ECO:0000256" key="5">
    <source>
        <dbReference type="ARBA" id="ARBA00023163"/>
    </source>
</evidence>
<dbReference type="FunFam" id="1.10.20.10:FF:000072">
    <property type="entry name" value="Transcriptional activator spt7"/>
    <property type="match status" value="1"/>
</dbReference>
<dbReference type="AlphaFoldDB" id="A0A8H3G2X4"/>
<dbReference type="Pfam" id="PF00439">
    <property type="entry name" value="Bromodomain"/>
    <property type="match status" value="1"/>
</dbReference>
<dbReference type="InterPro" id="IPR006565">
    <property type="entry name" value="BTP"/>
</dbReference>
<dbReference type="SMART" id="SM00297">
    <property type="entry name" value="BROMO"/>
    <property type="match status" value="1"/>
</dbReference>
<dbReference type="EMBL" id="CAJPDR010000323">
    <property type="protein sequence ID" value="CAF9932173.1"/>
    <property type="molecule type" value="Genomic_DNA"/>
</dbReference>
<evidence type="ECO:0000256" key="7">
    <source>
        <dbReference type="ARBA" id="ARBA00093633"/>
    </source>
</evidence>
<feature type="compositionally biased region" description="Polar residues" evidence="9">
    <location>
        <begin position="1116"/>
        <end position="1135"/>
    </location>
</feature>
<evidence type="ECO:0000313" key="11">
    <source>
        <dbReference type="EMBL" id="CAF9932173.1"/>
    </source>
</evidence>
<dbReference type="SUPFAM" id="SSF47370">
    <property type="entry name" value="Bromodomain"/>
    <property type="match status" value="1"/>
</dbReference>
<feature type="region of interest" description="Disordered" evidence="9">
    <location>
        <begin position="637"/>
        <end position="674"/>
    </location>
</feature>
<comment type="subcellular location">
    <subcellularLocation>
        <location evidence="1">Nucleus</location>
    </subcellularLocation>
</comment>
<dbReference type="GO" id="GO:0005634">
    <property type="term" value="C:nucleus"/>
    <property type="evidence" value="ECO:0007669"/>
    <property type="project" value="UniProtKB-SubCell"/>
</dbReference>
<organism evidence="11 12">
    <name type="scientific">Alectoria fallacina</name>
    <dbReference type="NCBI Taxonomy" id="1903189"/>
    <lineage>
        <taxon>Eukaryota</taxon>
        <taxon>Fungi</taxon>
        <taxon>Dikarya</taxon>
        <taxon>Ascomycota</taxon>
        <taxon>Pezizomycotina</taxon>
        <taxon>Lecanoromycetes</taxon>
        <taxon>OSLEUM clade</taxon>
        <taxon>Lecanoromycetidae</taxon>
        <taxon>Lecanorales</taxon>
        <taxon>Lecanorineae</taxon>
        <taxon>Parmeliaceae</taxon>
        <taxon>Alectoria</taxon>
    </lineage>
</organism>
<gene>
    <name evidence="11" type="primary">SPT7</name>
    <name evidence="11" type="ORF">ALECFALPRED_005230</name>
</gene>
<dbReference type="PANTHER" id="PTHR47343">
    <property type="entry name" value="TRANSCRIPTIONAL ACTIVATOR SPT7"/>
    <property type="match status" value="1"/>
</dbReference>
<evidence type="ECO:0000259" key="10">
    <source>
        <dbReference type="PROSITE" id="PS50014"/>
    </source>
</evidence>
<sequence length="1171" mass="128329">MHKKHTHSTPTPLPAGRRDTLHVNSYHGFPRRSATPNGRPVPANAARLMNSIEGDLGAEENPRLSVFRDLYARSEARISILFGESGTKKDGDTRNAEVQEYQLNDDAFEDAPAPATAPARKPTRKINEDDYDESEDEDDDEPGDDSPLKSKSTGPPVNLAPSSSAMVRGISSSSTPASAKGASSTVAVKTTEEARKRLEEEKKATEDAAKRSFHTLFYTLENDRDAMLEQKKLEESERQVDMEMGGAGAAANNVNGLGGNAQQGTLSQTNLGASSLTLKNLIWMIDTHRDKVEATDPELRALMSEVRKNRSKWASEDKVGQEELYEAAEKVLSELRGMTEHSGPFLTKVNKKEAPDYGNVVKHPMDLGTMTKKLKTLAYRSKQDFVEDLNLIWQNCLKYNANPEHFLRKKALFMRKETDKLVPLIPNIVIRDRADVEAEERRLQNGDINMDGDEDSDDEPIISSRGRKAPGKKAKKGTTARKAPAGVPEGSPVAEPKPSSNHLAPNGLGSNLKFEHLRADSESVVDGSQKDLSTPPPGTITPAGINGILGHGTQSDGMDIDADSSINDVLPSIDGPNEEAENDDLEYKTWKQVTKKDRAQVTAERHRLFLGDHLNPEEPALRRTKLGMRRWLRNQKQAVSDGALGKKSAEEEAEIRETEESQPSGETLAEGMEGGEERVLPDYYDSLAAIPDVTSRLQWLEDSDGNVQDPSGEFLRILPQGLFTSPESNLTRKIEKNMRQIQETRKVTSKIGVVKQMQLQSQMYQGQFQKHEPAPFVEQDIEPTVISEESPPMAPSVSRAALQRSTAKLLVHAGFEEFQPAALDALTEMASDYFTKLARTLNEYSQAPQVAVPTPGSQQCRIAFKARFTTEELILHTLQENGADLDALDSYVTEEVDRAGSKLTVTHERMKAHLADSLRPALTDAGPDGANAFNDNSEQFVGGDFAEELGEDFFGFKDLGLDKEFNMASLSVPLHLLQNRMRSANQAQNPSALSSTPLSDLPPPPPLPPITINNVKNEIGLVQDFFLAKLHANNDEPLIEDDDLPQKQRFPKPRLPPTGKITSPRKRPLKEQGPGKGHPRKKMKMGDGEGKEMGKENVAEKESGKEGEKDKKDETQTPAKKPTTNGVVSSGTNAALDSGGDVTMGMPTPKGKGKNGNEGGGMISPESLEAT</sequence>
<dbReference type="CDD" id="cd05510">
    <property type="entry name" value="Bromo_SPT7_like"/>
    <property type="match status" value="1"/>
</dbReference>
<feature type="compositionally biased region" description="Basic and acidic residues" evidence="9">
    <location>
        <begin position="647"/>
        <end position="659"/>
    </location>
</feature>
<comment type="caution">
    <text evidence="11">The sequence shown here is derived from an EMBL/GenBank/DDBJ whole genome shotgun (WGS) entry which is preliminary data.</text>
</comment>
<evidence type="ECO:0000256" key="3">
    <source>
        <dbReference type="ARBA" id="ARBA00023015"/>
    </source>
</evidence>
<evidence type="ECO:0000256" key="6">
    <source>
        <dbReference type="ARBA" id="ARBA00023242"/>
    </source>
</evidence>
<keyword evidence="2" id="KW-0597">Phosphoprotein</keyword>
<feature type="compositionally biased region" description="Acidic residues" evidence="9">
    <location>
        <begin position="129"/>
        <end position="144"/>
    </location>
</feature>
<feature type="compositionally biased region" description="Basic and acidic residues" evidence="9">
    <location>
        <begin position="86"/>
        <end position="97"/>
    </location>
</feature>
<protein>
    <recommendedName>
        <fullName evidence="7">SAGA complex subunit Spt7</fullName>
    </recommendedName>
</protein>
<keyword evidence="3" id="KW-0805">Transcription regulation</keyword>
<feature type="region of interest" description="Disordered" evidence="9">
    <location>
        <begin position="983"/>
        <end position="1011"/>
    </location>
</feature>
<feature type="region of interest" description="Disordered" evidence="9">
    <location>
        <begin position="442"/>
        <end position="540"/>
    </location>
</feature>
<feature type="compositionally biased region" description="Low complexity" evidence="9">
    <location>
        <begin position="990"/>
        <end position="999"/>
    </location>
</feature>
<evidence type="ECO:0000256" key="2">
    <source>
        <dbReference type="ARBA" id="ARBA00022553"/>
    </source>
</evidence>
<dbReference type="InterPro" id="IPR036427">
    <property type="entry name" value="Bromodomain-like_sf"/>
</dbReference>
<dbReference type="GO" id="GO:0005198">
    <property type="term" value="F:structural molecule activity"/>
    <property type="evidence" value="ECO:0007669"/>
    <property type="project" value="TreeGrafter"/>
</dbReference>
<dbReference type="GO" id="GO:0046695">
    <property type="term" value="C:SLIK (SAGA-like) complex"/>
    <property type="evidence" value="ECO:0007669"/>
    <property type="project" value="InterPro"/>
</dbReference>
<dbReference type="CDD" id="cd22927">
    <property type="entry name" value="HFD_SPT7"/>
    <property type="match status" value="1"/>
</dbReference>
<feature type="compositionally biased region" description="Basic and acidic residues" evidence="9">
    <location>
        <begin position="190"/>
        <end position="207"/>
    </location>
</feature>
<feature type="region of interest" description="Disordered" evidence="9">
    <location>
        <begin position="1037"/>
        <end position="1171"/>
    </location>
</feature>
<name>A0A8H3G2X4_9LECA</name>
<dbReference type="Pfam" id="PF07524">
    <property type="entry name" value="Bromo_TP"/>
    <property type="match status" value="1"/>
</dbReference>
<feature type="compositionally biased region" description="Pro residues" evidence="9">
    <location>
        <begin position="1000"/>
        <end position="1009"/>
    </location>
</feature>
<dbReference type="PANTHER" id="PTHR47343:SF1">
    <property type="entry name" value="TRANSCRIPTIONAL ACTIVATOR SPT7"/>
    <property type="match status" value="1"/>
</dbReference>
<dbReference type="PROSITE" id="PS50014">
    <property type="entry name" value="BROMODOMAIN_2"/>
    <property type="match status" value="1"/>
</dbReference>
<keyword evidence="5" id="KW-0804">Transcription</keyword>
<feature type="compositionally biased region" description="Low complexity" evidence="9">
    <location>
        <begin position="111"/>
        <end position="120"/>
    </location>
</feature>
<keyword evidence="6" id="KW-0539">Nucleus</keyword>
<evidence type="ECO:0000256" key="9">
    <source>
        <dbReference type="SAM" id="MobiDB-lite"/>
    </source>
</evidence>
<reference evidence="11" key="1">
    <citation type="submission" date="2021-03" db="EMBL/GenBank/DDBJ databases">
        <authorList>
            <person name="Tagirdzhanova G."/>
        </authorList>
    </citation>
    <scope>NUCLEOTIDE SEQUENCE</scope>
</reference>
<keyword evidence="12" id="KW-1185">Reference proteome</keyword>
<dbReference type="Gene3D" id="1.10.20.10">
    <property type="entry name" value="Histone, subunit A"/>
    <property type="match status" value="1"/>
</dbReference>
<dbReference type="InterPro" id="IPR037782">
    <property type="entry name" value="Spt7"/>
</dbReference>
<proteinExistence type="predicted"/>
<keyword evidence="4 8" id="KW-0103">Bromodomain</keyword>
<dbReference type="Gene3D" id="1.20.920.10">
    <property type="entry name" value="Bromodomain-like"/>
    <property type="match status" value="1"/>
</dbReference>
<accession>A0A8H3G2X4</accession>
<feature type="region of interest" description="Disordered" evidence="9">
    <location>
        <begin position="1"/>
        <end position="43"/>
    </location>
</feature>
<dbReference type="GO" id="GO:0046982">
    <property type="term" value="F:protein heterodimerization activity"/>
    <property type="evidence" value="ECO:0007669"/>
    <property type="project" value="InterPro"/>
</dbReference>
<dbReference type="PRINTS" id="PR00503">
    <property type="entry name" value="BROMODOMAIN"/>
</dbReference>
<feature type="domain" description="Bromo" evidence="10">
    <location>
        <begin position="337"/>
        <end position="407"/>
    </location>
</feature>
<evidence type="ECO:0000256" key="1">
    <source>
        <dbReference type="ARBA" id="ARBA00004123"/>
    </source>
</evidence>